<keyword evidence="2" id="KW-1185">Reference proteome</keyword>
<dbReference type="EMBL" id="CALYLK010000135">
    <property type="protein sequence ID" value="CAH8229839.1"/>
    <property type="molecule type" value="Genomic_DNA"/>
</dbReference>
<name>A0ABN8TRR6_9VIBR</name>
<proteinExistence type="predicted"/>
<evidence type="ECO:0000313" key="1">
    <source>
        <dbReference type="EMBL" id="CAH8229839.1"/>
    </source>
</evidence>
<comment type="caution">
    <text evidence="1">The sequence shown here is derived from an EMBL/GenBank/DDBJ whole genome shotgun (WGS) entry which is preliminary data.</text>
</comment>
<protein>
    <submittedName>
        <fullName evidence="1">Uncharacterized protein</fullName>
    </submittedName>
</protein>
<reference evidence="1" key="1">
    <citation type="submission" date="2022-06" db="EMBL/GenBank/DDBJ databases">
        <authorList>
            <person name="Goudenege D."/>
            <person name="Le Roux F."/>
        </authorList>
    </citation>
    <scope>NUCLEOTIDE SEQUENCE</scope>
    <source>
        <strain evidence="1">12-063</strain>
    </source>
</reference>
<sequence length="54" mass="6437">MSCSLSGDNSLSLLETFSYLSNEYQWAWLYILDQRFFIDDSKKMLKMFALLMLK</sequence>
<gene>
    <name evidence="1" type="ORF">VAE063_940559</name>
</gene>
<evidence type="ECO:0000313" key="2">
    <source>
        <dbReference type="Proteomes" id="UP001152658"/>
    </source>
</evidence>
<organism evidence="1 2">
    <name type="scientific">Vibrio aestuarianus</name>
    <dbReference type="NCBI Taxonomy" id="28171"/>
    <lineage>
        <taxon>Bacteria</taxon>
        <taxon>Pseudomonadati</taxon>
        <taxon>Pseudomonadota</taxon>
        <taxon>Gammaproteobacteria</taxon>
        <taxon>Vibrionales</taxon>
        <taxon>Vibrionaceae</taxon>
        <taxon>Vibrio</taxon>
    </lineage>
</organism>
<accession>A0ABN8TRR6</accession>
<dbReference type="Proteomes" id="UP001152658">
    <property type="component" value="Unassembled WGS sequence"/>
</dbReference>